<reference evidence="1" key="1">
    <citation type="submission" date="2021-04" db="EMBL/GenBank/DDBJ databases">
        <title>First draft genome resource for Brassicaceae pathogens Fusarium oxysporum f. sp. raphani and Fusarium oxysporum f. sp. rapae.</title>
        <authorList>
            <person name="Asai S."/>
        </authorList>
    </citation>
    <scope>NUCLEOTIDE SEQUENCE</scope>
    <source>
        <strain evidence="1">Tf1208</strain>
    </source>
</reference>
<dbReference type="AlphaFoldDB" id="A0A8J5TMP3"/>
<evidence type="ECO:0000313" key="2">
    <source>
        <dbReference type="Proteomes" id="UP000694050"/>
    </source>
</evidence>
<sequence length="66" mass="7546">MKAHDVGYHDFQRQEFTDLSDLIVCQANRLCVSQQDKMQPRSVDEALVDQVDDRATFQQDGIGAVY</sequence>
<gene>
    <name evidence="1" type="ORF">Forpe1208_v016876</name>
</gene>
<evidence type="ECO:0000313" key="1">
    <source>
        <dbReference type="EMBL" id="KAG7402995.1"/>
    </source>
</evidence>
<comment type="caution">
    <text evidence="1">The sequence shown here is derived from an EMBL/GenBank/DDBJ whole genome shotgun (WGS) entry which is preliminary data.</text>
</comment>
<protein>
    <submittedName>
        <fullName evidence="1">Uncharacterized protein</fullName>
    </submittedName>
</protein>
<accession>A0A8J5TMP3</accession>
<proteinExistence type="predicted"/>
<dbReference type="Proteomes" id="UP000694050">
    <property type="component" value="Unassembled WGS sequence"/>
</dbReference>
<name>A0A8J5TMP3_FUSOX</name>
<organism evidence="1 2">
    <name type="scientific">Fusarium oxysporum f. sp. rapae</name>
    <dbReference type="NCBI Taxonomy" id="485398"/>
    <lineage>
        <taxon>Eukaryota</taxon>
        <taxon>Fungi</taxon>
        <taxon>Dikarya</taxon>
        <taxon>Ascomycota</taxon>
        <taxon>Pezizomycotina</taxon>
        <taxon>Sordariomycetes</taxon>
        <taxon>Hypocreomycetidae</taxon>
        <taxon>Hypocreales</taxon>
        <taxon>Nectriaceae</taxon>
        <taxon>Fusarium</taxon>
        <taxon>Fusarium oxysporum species complex</taxon>
    </lineage>
</organism>
<dbReference type="EMBL" id="JAELUQ010000016">
    <property type="protein sequence ID" value="KAG7402995.1"/>
    <property type="molecule type" value="Genomic_DNA"/>
</dbReference>